<accession>A0A183T406</accession>
<organism evidence="3">
    <name type="scientific">Schistocephalus solidus</name>
    <name type="common">Tapeworm</name>
    <dbReference type="NCBI Taxonomy" id="70667"/>
    <lineage>
        <taxon>Eukaryota</taxon>
        <taxon>Metazoa</taxon>
        <taxon>Spiralia</taxon>
        <taxon>Lophotrochozoa</taxon>
        <taxon>Platyhelminthes</taxon>
        <taxon>Cestoda</taxon>
        <taxon>Eucestoda</taxon>
        <taxon>Diphyllobothriidea</taxon>
        <taxon>Diphyllobothriidae</taxon>
        <taxon>Schistocephalus</taxon>
    </lineage>
</organism>
<proteinExistence type="predicted"/>
<evidence type="ECO:0000313" key="1">
    <source>
        <dbReference type="EMBL" id="VDL97589.1"/>
    </source>
</evidence>
<dbReference type="AlphaFoldDB" id="A0A183T406"/>
<dbReference type="Proteomes" id="UP000275846">
    <property type="component" value="Unassembled WGS sequence"/>
</dbReference>
<gene>
    <name evidence="1" type="ORF">SSLN_LOCUS11204</name>
</gene>
<reference evidence="1 2" key="2">
    <citation type="submission" date="2018-11" db="EMBL/GenBank/DDBJ databases">
        <authorList>
            <consortium name="Pathogen Informatics"/>
        </authorList>
    </citation>
    <scope>NUCLEOTIDE SEQUENCE [LARGE SCALE GENOMIC DNA]</scope>
    <source>
        <strain evidence="1 2">NST_G2</strain>
    </source>
</reference>
<protein>
    <submittedName>
        <fullName evidence="3">Secreted protein</fullName>
    </submittedName>
</protein>
<reference evidence="3" key="1">
    <citation type="submission" date="2016-06" db="UniProtKB">
        <authorList>
            <consortium name="WormBaseParasite"/>
        </authorList>
    </citation>
    <scope>IDENTIFICATION</scope>
</reference>
<evidence type="ECO:0000313" key="2">
    <source>
        <dbReference type="Proteomes" id="UP000275846"/>
    </source>
</evidence>
<evidence type="ECO:0000313" key="3">
    <source>
        <dbReference type="WBParaSite" id="SSLN_0001163201-mRNA-1"/>
    </source>
</evidence>
<sequence length="101" mass="11177">MLGPALQNLGFLCQKCWALTAKQRCGSLDAAAKGGNDGFEEVFYFIAVRIALDFINLVDHLGILHLPQQLRYLAVAVKEACFGGVGLKVQIDFLQWIRLPE</sequence>
<dbReference type="EMBL" id="UYSU01036361">
    <property type="protein sequence ID" value="VDL97589.1"/>
    <property type="molecule type" value="Genomic_DNA"/>
</dbReference>
<dbReference type="WBParaSite" id="SSLN_0001163201-mRNA-1">
    <property type="protein sequence ID" value="SSLN_0001163201-mRNA-1"/>
    <property type="gene ID" value="SSLN_0001163201"/>
</dbReference>
<name>A0A183T406_SCHSO</name>
<keyword evidence="2" id="KW-1185">Reference proteome</keyword>